<evidence type="ECO:0000256" key="1">
    <source>
        <dbReference type="SAM" id="Phobius"/>
    </source>
</evidence>
<name>A0A8I3A405_9AGAM</name>
<dbReference type="Proteomes" id="UP000683000">
    <property type="component" value="Unassembled WGS sequence"/>
</dbReference>
<evidence type="ECO:0000313" key="3">
    <source>
        <dbReference type="EMBL" id="KAG6369978.1"/>
    </source>
</evidence>
<evidence type="ECO:0000256" key="2">
    <source>
        <dbReference type="SAM" id="SignalP"/>
    </source>
</evidence>
<keyword evidence="4" id="KW-1185">Reference proteome</keyword>
<dbReference type="AlphaFoldDB" id="A0A8I3A405"/>
<sequence length="102" mass="11388">MLAISFSFLAVPGVVNQNSGTSTIQIIICCSIVSTVASIIFSFTFCVHSWLPDVWCFHGDVTFMRRADIGYDHALAQSNEDGNGMPYRHEVFPCPSYMVVRY</sequence>
<protein>
    <submittedName>
        <fullName evidence="3">Uncharacterized protein</fullName>
    </submittedName>
</protein>
<organism evidence="3 4">
    <name type="scientific">Boletus reticuloceps</name>
    <dbReference type="NCBI Taxonomy" id="495285"/>
    <lineage>
        <taxon>Eukaryota</taxon>
        <taxon>Fungi</taxon>
        <taxon>Dikarya</taxon>
        <taxon>Basidiomycota</taxon>
        <taxon>Agaricomycotina</taxon>
        <taxon>Agaricomycetes</taxon>
        <taxon>Agaricomycetidae</taxon>
        <taxon>Boletales</taxon>
        <taxon>Boletineae</taxon>
        <taxon>Boletaceae</taxon>
        <taxon>Boletoideae</taxon>
        <taxon>Boletus</taxon>
    </lineage>
</organism>
<keyword evidence="2" id="KW-0732">Signal</keyword>
<keyword evidence="1" id="KW-1133">Transmembrane helix</keyword>
<keyword evidence="1" id="KW-0472">Membrane</keyword>
<accession>A0A8I3A405</accession>
<feature type="transmembrane region" description="Helical" evidence="1">
    <location>
        <begin position="23"/>
        <end position="47"/>
    </location>
</feature>
<evidence type="ECO:0000313" key="4">
    <source>
        <dbReference type="Proteomes" id="UP000683000"/>
    </source>
</evidence>
<reference evidence="3" key="1">
    <citation type="submission" date="2021-03" db="EMBL/GenBank/DDBJ databases">
        <title>Evolutionary innovations through gain and loss of genes in the ectomycorrhizal Boletales.</title>
        <authorList>
            <person name="Wu G."/>
            <person name="Miyauchi S."/>
            <person name="Morin E."/>
            <person name="Yang Z.-L."/>
            <person name="Xu J."/>
            <person name="Martin F.M."/>
        </authorList>
    </citation>
    <scope>NUCLEOTIDE SEQUENCE</scope>
    <source>
        <strain evidence="3">BR01</strain>
    </source>
</reference>
<gene>
    <name evidence="3" type="ORF">JVT61DRAFT_12614</name>
</gene>
<proteinExistence type="predicted"/>
<feature type="signal peptide" evidence="2">
    <location>
        <begin position="1"/>
        <end position="17"/>
    </location>
</feature>
<dbReference type="EMBL" id="JAGFBS010000059">
    <property type="protein sequence ID" value="KAG6369978.1"/>
    <property type="molecule type" value="Genomic_DNA"/>
</dbReference>
<feature type="chain" id="PRO_5034706335" evidence="2">
    <location>
        <begin position="18"/>
        <end position="102"/>
    </location>
</feature>
<keyword evidence="1" id="KW-0812">Transmembrane</keyword>
<comment type="caution">
    <text evidence="3">The sequence shown here is derived from an EMBL/GenBank/DDBJ whole genome shotgun (WGS) entry which is preliminary data.</text>
</comment>